<dbReference type="SUPFAM" id="SSF54523">
    <property type="entry name" value="Pili subunits"/>
    <property type="match status" value="1"/>
</dbReference>
<dbReference type="eggNOG" id="COG4966">
    <property type="taxonomic scope" value="Bacteria"/>
</dbReference>
<keyword evidence="3" id="KW-1185">Reference proteome</keyword>
<evidence type="ECO:0000313" key="2">
    <source>
        <dbReference type="EMBL" id="ADI63778.1"/>
    </source>
</evidence>
<dbReference type="RefSeq" id="WP_013190796.1">
    <property type="nucleotide sequence ID" value="NC_014248.1"/>
</dbReference>
<dbReference type="NCBIfam" id="TIGR02532">
    <property type="entry name" value="IV_pilin_GFxxxE"/>
    <property type="match status" value="1"/>
</dbReference>
<dbReference type="STRING" id="551115.Aazo_1600"/>
<name>D7E4M0_NOSA0</name>
<evidence type="ECO:0000256" key="1">
    <source>
        <dbReference type="SAM" id="Phobius"/>
    </source>
</evidence>
<feature type="transmembrane region" description="Helical" evidence="1">
    <location>
        <begin position="21"/>
        <end position="46"/>
    </location>
</feature>
<dbReference type="InterPro" id="IPR012902">
    <property type="entry name" value="N_methyl_site"/>
</dbReference>
<proteinExistence type="predicted"/>
<dbReference type="PROSITE" id="PS00409">
    <property type="entry name" value="PROKAR_NTER_METHYL"/>
    <property type="match status" value="1"/>
</dbReference>
<keyword evidence="1" id="KW-0472">Membrane</keyword>
<dbReference type="InterPro" id="IPR045584">
    <property type="entry name" value="Pilin-like"/>
</dbReference>
<dbReference type="HOGENOM" id="CLU_1213182_0_0_3"/>
<dbReference type="KEGG" id="naz:Aazo_1600"/>
<reference evidence="2 3" key="1">
    <citation type="journal article" date="2010" name="PLoS ONE">
        <title>Genome erosion in a nitrogen-fixing vertically transmitted endosymbiotic multicellular cyanobacterium.</title>
        <authorList>
            <person name="Ran L."/>
            <person name="Larsson J."/>
            <person name="Vigil-Stenman T."/>
            <person name="Nylander J.A."/>
            <person name="Ininbergs K."/>
            <person name="Zheng W.W."/>
            <person name="Lapidus A."/>
            <person name="Lowry S."/>
            <person name="Haselkorn R."/>
            <person name="Bergman B."/>
        </authorList>
    </citation>
    <scope>NUCLEOTIDE SEQUENCE [LARGE SCALE GENOMIC DNA]</scope>
    <source>
        <strain evidence="2 3">0708</strain>
    </source>
</reference>
<dbReference type="EMBL" id="CP002059">
    <property type="protein sequence ID" value="ADI63778.1"/>
    <property type="molecule type" value="Genomic_DNA"/>
</dbReference>
<dbReference type="OrthoDB" id="545591at2"/>
<dbReference type="Gene3D" id="3.30.700.10">
    <property type="entry name" value="Glycoprotein, Type 4 Pilin"/>
    <property type="match status" value="1"/>
</dbReference>
<gene>
    <name evidence="2" type="ordered locus">Aazo_1600</name>
</gene>
<dbReference type="Pfam" id="PF07963">
    <property type="entry name" value="N_methyl"/>
    <property type="match status" value="1"/>
</dbReference>
<keyword evidence="1" id="KW-0812">Transmembrane</keyword>
<keyword evidence="1" id="KW-1133">Transmembrane helix</keyword>
<protein>
    <submittedName>
        <fullName evidence="2">Prepilin-type N-terminal cleavage/methylation domain-containing protein</fullName>
    </submittedName>
</protein>
<dbReference type="AlphaFoldDB" id="D7E4M0"/>
<organism evidence="2 3">
    <name type="scientific">Nostoc azollae (strain 0708)</name>
    <name type="common">Anabaena azollae (strain 0708)</name>
    <dbReference type="NCBI Taxonomy" id="551115"/>
    <lineage>
        <taxon>Bacteria</taxon>
        <taxon>Bacillati</taxon>
        <taxon>Cyanobacteriota</taxon>
        <taxon>Cyanophyceae</taxon>
        <taxon>Nostocales</taxon>
        <taxon>Nostocaceae</taxon>
        <taxon>Trichormus</taxon>
    </lineage>
</organism>
<dbReference type="Proteomes" id="UP000001511">
    <property type="component" value="Chromosome"/>
</dbReference>
<sequence length="245" mass="26525">MKSYIQKTLKSDVDVNKGFTLIELLVAAAIMSIVVALVGIAFVGILKQNRKAEFNSERRTNLNRALDYIANEVRMATTVAVPTASPTTTIYSGTGVLRLKVPVPNPASGSVYNSRLYTVVYYRSNSWTGWDSPNSIWRYSNVPNPVPIRSAAPLVTPTPNNVTTVPSPSPTSATTFDHNFLVDGIKTPATLPSCSTGLIGDGGFYACISTDGKQVDLYLYGKLSNNTNETETMEVKTTVFTRSAV</sequence>
<evidence type="ECO:0000313" key="3">
    <source>
        <dbReference type="Proteomes" id="UP000001511"/>
    </source>
</evidence>
<accession>D7E4M0</accession>